<evidence type="ECO:0000256" key="5">
    <source>
        <dbReference type="RuleBase" id="RU003833"/>
    </source>
</evidence>
<dbReference type="EMBL" id="SWLE01000014">
    <property type="protein sequence ID" value="TNM92560.1"/>
    <property type="molecule type" value="Genomic_DNA"/>
</dbReference>
<dbReference type="GO" id="GO:0017111">
    <property type="term" value="F:ribonucleoside triphosphate phosphatase activity"/>
    <property type="evidence" value="ECO:0007669"/>
    <property type="project" value="TreeGrafter"/>
</dbReference>
<feature type="transmembrane region" description="Helical" evidence="6">
    <location>
        <begin position="280"/>
        <end position="301"/>
    </location>
</feature>
<feature type="transmembrane region" description="Helical" evidence="6">
    <location>
        <begin position="695"/>
        <end position="716"/>
    </location>
</feature>
<dbReference type="Gene3D" id="3.30.420.150">
    <property type="entry name" value="Exopolyphosphatase. Domain 2"/>
    <property type="match status" value="1"/>
</dbReference>
<evidence type="ECO:0000256" key="1">
    <source>
        <dbReference type="ARBA" id="ARBA00009283"/>
    </source>
</evidence>
<accession>A0A4Z2BMT7</accession>
<dbReference type="GO" id="GO:0005524">
    <property type="term" value="F:ATP binding"/>
    <property type="evidence" value="ECO:0007669"/>
    <property type="project" value="UniProtKB-KW"/>
</dbReference>
<feature type="transmembrane region" description="Helical" evidence="6">
    <location>
        <begin position="248"/>
        <end position="274"/>
    </location>
</feature>
<dbReference type="PANTHER" id="PTHR11782:SF33">
    <property type="entry name" value="ECTONUCLEOSIDE TRIPHOSPHATE DIPHOSPHOHYDROLASE 2"/>
    <property type="match status" value="1"/>
</dbReference>
<dbReference type="AlphaFoldDB" id="A0A4Z2BMT7"/>
<dbReference type="FunFam" id="3.30.420.150:FF:000002">
    <property type="entry name" value="Ectonucleoside triphosphate diphosphohydrolase 1"/>
    <property type="match status" value="1"/>
</dbReference>
<keyword evidence="6" id="KW-0812">Transmembrane</keyword>
<comment type="similarity">
    <text evidence="1 5">Belongs to the GDA1/CD39 NTPase family.</text>
</comment>
<dbReference type="GO" id="GO:0005886">
    <property type="term" value="C:plasma membrane"/>
    <property type="evidence" value="ECO:0007669"/>
    <property type="project" value="TreeGrafter"/>
</dbReference>
<feature type="active site" description="Proton acceptor" evidence="3">
    <location>
        <position position="392"/>
    </location>
</feature>
<dbReference type="Proteomes" id="UP000516260">
    <property type="component" value="Chromosome 21"/>
</dbReference>
<evidence type="ECO:0000256" key="6">
    <source>
        <dbReference type="SAM" id="Phobius"/>
    </source>
</evidence>
<dbReference type="GO" id="GO:0045134">
    <property type="term" value="F:UDP phosphatase activity"/>
    <property type="evidence" value="ECO:0007669"/>
    <property type="project" value="TreeGrafter"/>
</dbReference>
<keyword evidence="4" id="KW-0067">ATP-binding</keyword>
<reference evidence="7 8" key="1">
    <citation type="submission" date="2019-04" db="EMBL/GenBank/DDBJ databases">
        <title>The sequence and de novo assembly of Takifugu bimaculatus genome using PacBio and Hi-C technologies.</title>
        <authorList>
            <person name="Xu P."/>
            <person name="Liu B."/>
            <person name="Zhou Z."/>
        </authorList>
    </citation>
    <scope>NUCLEOTIDE SEQUENCE [LARGE SCALE GENOMIC DNA]</scope>
    <source>
        <strain evidence="7">TB-2018</strain>
        <tissue evidence="7">Muscle</tissue>
    </source>
</reference>
<keyword evidence="8" id="KW-1185">Reference proteome</keyword>
<dbReference type="PROSITE" id="PS01238">
    <property type="entry name" value="GDA1_CD39_NTPASE"/>
    <property type="match status" value="1"/>
</dbReference>
<evidence type="ECO:0000256" key="3">
    <source>
        <dbReference type="PIRSR" id="PIRSR600407-1"/>
    </source>
</evidence>
<feature type="transmembrane region" description="Helical" evidence="6">
    <location>
        <begin position="213"/>
        <end position="236"/>
    </location>
</feature>
<protein>
    <recommendedName>
        <fullName evidence="9">Ectonucleoside triphosphate diphosphohydrolase 2</fullName>
    </recommendedName>
</protein>
<evidence type="ECO:0008006" key="9">
    <source>
        <dbReference type="Google" id="ProtNLM"/>
    </source>
</evidence>
<keyword evidence="2 5" id="KW-0378">Hydrolase</keyword>
<dbReference type="PANTHER" id="PTHR11782">
    <property type="entry name" value="ADENOSINE/GUANOSINE DIPHOSPHATASE"/>
    <property type="match status" value="1"/>
</dbReference>
<keyword evidence="6" id="KW-0472">Membrane</keyword>
<name>A0A4Z2BMT7_9TELE</name>
<comment type="caution">
    <text evidence="7">The sequence shown here is derived from an EMBL/GenBank/DDBJ whole genome shotgun (WGS) entry which is preliminary data.</text>
</comment>
<proteinExistence type="inferred from homology"/>
<dbReference type="InterPro" id="IPR000407">
    <property type="entry name" value="GDA1_CD39_NTPase"/>
</dbReference>
<sequence>MCCVSAEFSNISAEFSNSVVFSDISVVFSDISVVFSNISAEFSNISVVFSDISVVFSNISFEFSNISVVFRNISVAFSNISVVFRNISAEFSNICVVFSDISVVFSNISFEFSNISVVFRNISVVFRDISVVFSDISVVFSDISVVFSNISFEFSNISVVFSNISFEFSNISVVFSNINAEFSNISAEFSNITVVFSNISVEFSNISAEFSNISVAFSNIIVAFSNITVAFSNISVAFSNISVEFSNIIVAFSNIIVAFSNITVAFSNISVAFSNISVEFSNIIVAFSNIIVAFSNITVAFSNISVEFSNISVAFSNIIVAFSNIIVAFSNISVAFSNISYCLVCGSICPPVCLNMLSSPQQSFQILQEVSQKIQSYPFDYRGASVLSGQEEGAYGWVTVNYLSENFIKYGFVGHWLSPSRPTEGALDLGGASTQITFETRDKIEDDTDMIKLRLYGYEYSVYTHSFLCYGQGQVLKRLLAHLLKSQGYSASIIHPCYPVGHSTNIKLDSIFDSPCSDKYKAQTYNSQSTLSVRGSGHYEHCLGNVSEIFSFDNCSFSQCSFDNVFQPNVTGSFVAFSAFFYLHSFLERITGIRVITPSLLDQAAKTVCQMTYSQMLIRAPEDQARLQDYCAVSVFVKILMLRGYSFDETTFPHISFQKKVGDASVGWALGYMLTLSNLLPAEMPATRKCLSMEVWGALLFLLVFLLVAVLLFTLLKVYFIKKPVDYHEPNTVSETL</sequence>
<organism evidence="7 8">
    <name type="scientific">Takifugu bimaculatus</name>
    <dbReference type="NCBI Taxonomy" id="433685"/>
    <lineage>
        <taxon>Eukaryota</taxon>
        <taxon>Metazoa</taxon>
        <taxon>Chordata</taxon>
        <taxon>Craniata</taxon>
        <taxon>Vertebrata</taxon>
        <taxon>Euteleostomi</taxon>
        <taxon>Actinopterygii</taxon>
        <taxon>Neopterygii</taxon>
        <taxon>Teleostei</taxon>
        <taxon>Neoteleostei</taxon>
        <taxon>Acanthomorphata</taxon>
        <taxon>Eupercaria</taxon>
        <taxon>Tetraodontiformes</taxon>
        <taxon>Tetradontoidea</taxon>
        <taxon>Tetraodontidae</taxon>
        <taxon>Takifugu</taxon>
    </lineage>
</organism>
<evidence type="ECO:0000256" key="2">
    <source>
        <dbReference type="ARBA" id="ARBA00022801"/>
    </source>
</evidence>
<evidence type="ECO:0000256" key="4">
    <source>
        <dbReference type="PIRSR" id="PIRSR600407-2"/>
    </source>
</evidence>
<dbReference type="GO" id="GO:0004382">
    <property type="term" value="F:GDP phosphatase activity"/>
    <property type="evidence" value="ECO:0007669"/>
    <property type="project" value="TreeGrafter"/>
</dbReference>
<keyword evidence="4" id="KW-0547">Nucleotide-binding</keyword>
<evidence type="ECO:0000313" key="7">
    <source>
        <dbReference type="EMBL" id="TNM92560.1"/>
    </source>
</evidence>
<dbReference type="GO" id="GO:0009134">
    <property type="term" value="P:nucleoside diphosphate catabolic process"/>
    <property type="evidence" value="ECO:0007669"/>
    <property type="project" value="TreeGrafter"/>
</dbReference>
<gene>
    <name evidence="7" type="ORF">fugu_019572</name>
</gene>
<feature type="transmembrane region" description="Helical" evidence="6">
    <location>
        <begin position="313"/>
        <end position="336"/>
    </location>
</feature>
<keyword evidence="6" id="KW-1133">Transmembrane helix</keyword>
<dbReference type="Pfam" id="PF01150">
    <property type="entry name" value="GDA1_CD39"/>
    <property type="match status" value="1"/>
</dbReference>
<feature type="binding site" evidence="4">
    <location>
        <begin position="431"/>
        <end position="435"/>
    </location>
    <ligand>
        <name>ATP</name>
        <dbReference type="ChEBI" id="CHEBI:30616"/>
    </ligand>
</feature>
<evidence type="ECO:0000313" key="8">
    <source>
        <dbReference type="Proteomes" id="UP000516260"/>
    </source>
</evidence>